<keyword evidence="1" id="KW-0677">Repeat</keyword>
<dbReference type="SMART" id="SM00248">
    <property type="entry name" value="ANK"/>
    <property type="match status" value="4"/>
</dbReference>
<dbReference type="Pfam" id="PF00023">
    <property type="entry name" value="Ank"/>
    <property type="match status" value="1"/>
</dbReference>
<dbReference type="PANTHER" id="PTHR24171">
    <property type="entry name" value="ANKYRIN REPEAT DOMAIN-CONTAINING PROTEIN 39-RELATED"/>
    <property type="match status" value="1"/>
</dbReference>
<dbReference type="GO" id="GO:0085020">
    <property type="term" value="P:protein K6-linked ubiquitination"/>
    <property type="evidence" value="ECO:0007669"/>
    <property type="project" value="TreeGrafter"/>
</dbReference>
<reference evidence="3" key="1">
    <citation type="submission" date="2021-06" db="EMBL/GenBank/DDBJ databases">
        <authorList>
            <person name="Rolland C."/>
        </authorList>
    </citation>
    <scope>NUCLEOTIDE SEQUENCE</scope>
    <source>
        <strain evidence="3">347.936635</strain>
    </source>
</reference>
<dbReference type="GO" id="GO:0004842">
    <property type="term" value="F:ubiquitin-protein transferase activity"/>
    <property type="evidence" value="ECO:0007669"/>
    <property type="project" value="TreeGrafter"/>
</dbReference>
<dbReference type="InterPro" id="IPR036770">
    <property type="entry name" value="Ankyrin_rpt-contain_sf"/>
</dbReference>
<evidence type="ECO:0000256" key="1">
    <source>
        <dbReference type="ARBA" id="ARBA00022737"/>
    </source>
</evidence>
<evidence type="ECO:0000256" key="2">
    <source>
        <dbReference type="ARBA" id="ARBA00023043"/>
    </source>
</evidence>
<dbReference type="InterPro" id="IPR002110">
    <property type="entry name" value="Ankyrin_rpt"/>
</dbReference>
<dbReference type="EMBL" id="MZ420154">
    <property type="protein sequence ID" value="QYA18691.1"/>
    <property type="molecule type" value="Genomic_DNA"/>
</dbReference>
<dbReference type="SUPFAM" id="SSF48403">
    <property type="entry name" value="Ankyrin repeat"/>
    <property type="match status" value="1"/>
</dbReference>
<gene>
    <name evidence="3" type="ORF">KOM_12_423</name>
</gene>
<dbReference type="Gene3D" id="1.25.40.20">
    <property type="entry name" value="Ankyrin repeat-containing domain"/>
    <property type="match status" value="2"/>
</dbReference>
<protein>
    <submittedName>
        <fullName evidence="3">Ankyrin repeat protein</fullName>
    </submittedName>
</protein>
<name>A0A8F8KPI5_9VIRU</name>
<keyword evidence="2" id="KW-0040">ANK repeat</keyword>
<accession>A0A8F8KPI5</accession>
<proteinExistence type="predicted"/>
<dbReference type="PANTHER" id="PTHR24171:SF8">
    <property type="entry name" value="BRCA1-ASSOCIATED RING DOMAIN PROTEIN 1"/>
    <property type="match status" value="1"/>
</dbReference>
<evidence type="ECO:0000313" key="3">
    <source>
        <dbReference type="EMBL" id="QYA18691.1"/>
    </source>
</evidence>
<organism evidence="3">
    <name type="scientific">Clandestinovirus</name>
    <dbReference type="NCBI Taxonomy" id="2831644"/>
    <lineage>
        <taxon>Viruses</taxon>
    </lineage>
</organism>
<sequence length="339" mass="38199">MSESPNHDLPDDFVRFVLGSILRPSMQTIQVTLNENGEPSFDEHSPEHRCDNPNCLVHRLLNKSGVTSTIPEKNEVKPFIDERDTVGLQQWCQDVTKVNQVYGATTPLIYAMKTQWIEGMEILLTNSASPNYCKDKSLPPLFIASSENMLLPLVTLIKYNATIDAEVSTKFCKTPINVLEFLCFANGSTSDRNNPIATFTYLINLIASTNQYDHLLWKVDSERKNILHICAITDTMPFLVQLLHVMKSKNPMKTKEYINMFSKKGYTPLHLAVKRDDALVSVFCGNGANVDARMPTADASTPSELTQDKDIKTVLNAYRIIQRSQEVPPLVEAMEDLEQ</sequence>